<accession>A0A938X997</accession>
<feature type="domain" description="Glycosyl transferase family 1" evidence="8">
    <location>
        <begin position="297"/>
        <end position="460"/>
    </location>
</feature>
<evidence type="ECO:0000313" key="11">
    <source>
        <dbReference type="Proteomes" id="UP000774750"/>
    </source>
</evidence>
<evidence type="ECO:0000256" key="6">
    <source>
        <dbReference type="ARBA" id="ARBA00023056"/>
    </source>
</evidence>
<dbReference type="PANTHER" id="PTHR45825:SF11">
    <property type="entry name" value="ALPHA AMYLASE DOMAIN-CONTAINING PROTEIN"/>
    <property type="match status" value="1"/>
</dbReference>
<dbReference type="Pfam" id="PF08323">
    <property type="entry name" value="Glyco_transf_5"/>
    <property type="match status" value="1"/>
</dbReference>
<sequence>MAKKPVASVLIAGSECAPFAKTGGLADVIGTLPRDLIALGLDVRVMIPYHSIIKKKYGEKTTHLTDFWIHLGWRSQYVGVEELVHDGVTYYLIDNEYYFGGPIYKGGEAEGEQYAFFQRALLESLEKIDFIPDVLHLNDWQTGMIPMLLKTQYQKTALKDVKTVFTIHNMMYQGTYSFGTVRDWFNVDPSYYNSECLEAYGCANFMKAALVFSDKINTVSPTYADEIKTAYFAYGMEGILNARSRDLVGILNGIDVEAFNPETDKFLKHHFSVDDLSGKYENKKLLMRDLGLTVDPSTPLIGMISRLTSQKGFDLVMRVFNEIMEEDVAIVLLGTGDPMYESFFRGMEASYKGRVCSYIAYDNALSHQIYAASDLFLMPSKFEPCGISQMISLRYGTLPIVRETGGLRDTVTPYNEFTGEGNGFSFTNYNAHDMLEVIRLALRTISDPKTRLRLIENAMKEDNSFIVSAKKYRDLYLSLLD</sequence>
<dbReference type="NCBIfam" id="NF001898">
    <property type="entry name" value="PRK00654.1-1"/>
    <property type="match status" value="1"/>
</dbReference>
<dbReference type="SUPFAM" id="SSF53756">
    <property type="entry name" value="UDP-Glycosyltransferase/glycogen phosphorylase"/>
    <property type="match status" value="1"/>
</dbReference>
<protein>
    <recommendedName>
        <fullName evidence="7">Glycogen synthase</fullName>
        <ecNumber evidence="7">2.4.1.21</ecNumber>
    </recommendedName>
    <alternativeName>
        <fullName evidence="7">Starch [bacterial glycogen] synthase</fullName>
    </alternativeName>
</protein>
<dbReference type="InterPro" id="IPR001296">
    <property type="entry name" value="Glyco_trans_1"/>
</dbReference>
<evidence type="ECO:0000256" key="5">
    <source>
        <dbReference type="ARBA" id="ARBA00022679"/>
    </source>
</evidence>
<organism evidence="10 11">
    <name type="scientific">Merdimmobilis hominis</name>
    <dbReference type="NCBI Taxonomy" id="2897707"/>
    <lineage>
        <taxon>Bacteria</taxon>
        <taxon>Bacillati</taxon>
        <taxon>Bacillota</taxon>
        <taxon>Clostridia</taxon>
        <taxon>Eubacteriales</taxon>
        <taxon>Oscillospiraceae</taxon>
        <taxon>Merdimmobilis</taxon>
    </lineage>
</organism>
<feature type="domain" description="Starch synthase catalytic" evidence="9">
    <location>
        <begin position="9"/>
        <end position="241"/>
    </location>
</feature>
<keyword evidence="5 7" id="KW-0808">Transferase</keyword>
<evidence type="ECO:0000256" key="2">
    <source>
        <dbReference type="ARBA" id="ARBA00002764"/>
    </source>
</evidence>
<evidence type="ECO:0000256" key="4">
    <source>
        <dbReference type="ARBA" id="ARBA00022676"/>
    </source>
</evidence>
<gene>
    <name evidence="7 10" type="primary">glgA</name>
    <name evidence="10" type="ORF">H6A12_10455</name>
</gene>
<reference evidence="10" key="1">
    <citation type="submission" date="2020-08" db="EMBL/GenBank/DDBJ databases">
        <authorList>
            <person name="Cejkova D."/>
            <person name="Kubasova T."/>
            <person name="Jahodarova E."/>
            <person name="Rychlik I."/>
        </authorList>
    </citation>
    <scope>NUCLEOTIDE SEQUENCE</scope>
    <source>
        <strain evidence="10">An559</strain>
    </source>
</reference>
<dbReference type="EC" id="2.4.1.21" evidence="7"/>
<keyword evidence="4 7" id="KW-0328">Glycosyltransferase</keyword>
<evidence type="ECO:0000313" key="10">
    <source>
        <dbReference type="EMBL" id="MBM6921576.1"/>
    </source>
</evidence>
<comment type="similarity">
    <text evidence="3 7">Belongs to the glycosyltransferase 1 family. Bacterial/plant glycogen synthase subfamily.</text>
</comment>
<dbReference type="CDD" id="cd03791">
    <property type="entry name" value="GT5_Glycogen_synthase_DULL1-like"/>
    <property type="match status" value="1"/>
</dbReference>
<dbReference type="GO" id="GO:0004373">
    <property type="term" value="F:alpha-1,4-glucan glucosyltransferase (UDP-glucose donor) activity"/>
    <property type="evidence" value="ECO:0007669"/>
    <property type="project" value="InterPro"/>
</dbReference>
<dbReference type="NCBIfam" id="TIGR02095">
    <property type="entry name" value="glgA"/>
    <property type="match status" value="1"/>
</dbReference>
<dbReference type="GO" id="GO:0005978">
    <property type="term" value="P:glycogen biosynthetic process"/>
    <property type="evidence" value="ECO:0007669"/>
    <property type="project" value="UniProtKB-UniRule"/>
</dbReference>
<comment type="catalytic activity">
    <reaction evidence="1 7">
        <text>[(1-&gt;4)-alpha-D-glucosyl](n) + ADP-alpha-D-glucose = [(1-&gt;4)-alpha-D-glucosyl](n+1) + ADP + H(+)</text>
        <dbReference type="Rhea" id="RHEA:18189"/>
        <dbReference type="Rhea" id="RHEA-COMP:9584"/>
        <dbReference type="Rhea" id="RHEA-COMP:9587"/>
        <dbReference type="ChEBI" id="CHEBI:15378"/>
        <dbReference type="ChEBI" id="CHEBI:15444"/>
        <dbReference type="ChEBI" id="CHEBI:57498"/>
        <dbReference type="ChEBI" id="CHEBI:456216"/>
        <dbReference type="EC" id="2.4.1.21"/>
    </reaction>
</comment>
<evidence type="ECO:0000259" key="8">
    <source>
        <dbReference type="Pfam" id="PF00534"/>
    </source>
</evidence>
<comment type="caution">
    <text evidence="10">The sequence shown here is derived from an EMBL/GenBank/DDBJ whole genome shotgun (WGS) entry which is preliminary data.</text>
</comment>
<comment type="pathway">
    <text evidence="7">Glycan biosynthesis; glycogen biosynthesis.</text>
</comment>
<dbReference type="AlphaFoldDB" id="A0A938X997"/>
<dbReference type="RefSeq" id="WP_204447653.1">
    <property type="nucleotide sequence ID" value="NZ_JACJKY010000019.1"/>
</dbReference>
<dbReference type="EMBL" id="JACJKY010000019">
    <property type="protein sequence ID" value="MBM6921576.1"/>
    <property type="molecule type" value="Genomic_DNA"/>
</dbReference>
<dbReference type="Gene3D" id="3.40.50.2000">
    <property type="entry name" value="Glycogen Phosphorylase B"/>
    <property type="match status" value="2"/>
</dbReference>
<evidence type="ECO:0000256" key="3">
    <source>
        <dbReference type="ARBA" id="ARBA00010281"/>
    </source>
</evidence>
<proteinExistence type="inferred from homology"/>
<dbReference type="GO" id="GO:0009011">
    <property type="term" value="F:alpha-1,4-glucan glucosyltransferase (ADP-glucose donor) activity"/>
    <property type="evidence" value="ECO:0007669"/>
    <property type="project" value="UniProtKB-UniRule"/>
</dbReference>
<feature type="binding site" evidence="7">
    <location>
        <position position="21"/>
    </location>
    <ligand>
        <name>ADP-alpha-D-glucose</name>
        <dbReference type="ChEBI" id="CHEBI:57498"/>
    </ligand>
</feature>
<dbReference type="InterPro" id="IPR011835">
    <property type="entry name" value="GS/SS"/>
</dbReference>
<dbReference type="Pfam" id="PF00534">
    <property type="entry name" value="Glycos_transf_1"/>
    <property type="match status" value="1"/>
</dbReference>
<comment type="function">
    <text evidence="2 7">Synthesizes alpha-1,4-glucan chains using ADP-glucose.</text>
</comment>
<keyword evidence="6 7" id="KW-0320">Glycogen biosynthesis</keyword>
<evidence type="ECO:0000256" key="7">
    <source>
        <dbReference type="HAMAP-Rule" id="MF_00484"/>
    </source>
</evidence>
<dbReference type="PANTHER" id="PTHR45825">
    <property type="entry name" value="GRANULE-BOUND STARCH SYNTHASE 1, CHLOROPLASTIC/AMYLOPLASTIC"/>
    <property type="match status" value="1"/>
</dbReference>
<dbReference type="InterPro" id="IPR013534">
    <property type="entry name" value="Starch_synth_cat_dom"/>
</dbReference>
<name>A0A938X997_9FIRM</name>
<evidence type="ECO:0000259" key="9">
    <source>
        <dbReference type="Pfam" id="PF08323"/>
    </source>
</evidence>
<dbReference type="Proteomes" id="UP000774750">
    <property type="component" value="Unassembled WGS sequence"/>
</dbReference>
<dbReference type="HAMAP" id="MF_00484">
    <property type="entry name" value="Glycogen_synth"/>
    <property type="match status" value="1"/>
</dbReference>
<reference evidence="10" key="2">
    <citation type="journal article" date="2021" name="Sci. Rep.">
        <title>The distribution of antibiotic resistance genes in chicken gut microbiota commensals.</title>
        <authorList>
            <person name="Juricova H."/>
            <person name="Matiasovicova J."/>
            <person name="Kubasova T."/>
            <person name="Cejkova D."/>
            <person name="Rychlik I."/>
        </authorList>
    </citation>
    <scope>NUCLEOTIDE SEQUENCE</scope>
    <source>
        <strain evidence="10">An559</strain>
    </source>
</reference>
<evidence type="ECO:0000256" key="1">
    <source>
        <dbReference type="ARBA" id="ARBA00001478"/>
    </source>
</evidence>
<keyword evidence="11" id="KW-1185">Reference proteome</keyword>